<dbReference type="VEuPathDB" id="FungiDB:KRP23_345"/>
<reference evidence="1" key="2">
    <citation type="submission" date="2015-06" db="UniProtKB">
        <authorList>
            <consortium name="EnsemblProtists"/>
        </authorList>
    </citation>
    <scope>IDENTIFICATION</scope>
    <source>
        <strain evidence="1">Pr102</strain>
    </source>
</reference>
<dbReference type="OMA" id="MATKCEA"/>
<dbReference type="VEuPathDB" id="FungiDB:KRP22_10450"/>
<dbReference type="InterPro" id="IPR052727">
    <property type="entry name" value="Rab4/Rab5_effector"/>
</dbReference>
<dbReference type="eggNOG" id="ENOG502RA7P">
    <property type="taxonomic scope" value="Eukaryota"/>
</dbReference>
<dbReference type="EMBL" id="DS566083">
    <property type="status" value="NOT_ANNOTATED_CDS"/>
    <property type="molecule type" value="Genomic_DNA"/>
</dbReference>
<dbReference type="Gene3D" id="3.30.530.20">
    <property type="match status" value="1"/>
</dbReference>
<evidence type="ECO:0000313" key="2">
    <source>
        <dbReference type="Proteomes" id="UP000005238"/>
    </source>
</evidence>
<organism evidence="1 2">
    <name type="scientific">Phytophthora ramorum</name>
    <name type="common">Sudden oak death agent</name>
    <dbReference type="NCBI Taxonomy" id="164328"/>
    <lineage>
        <taxon>Eukaryota</taxon>
        <taxon>Sar</taxon>
        <taxon>Stramenopiles</taxon>
        <taxon>Oomycota</taxon>
        <taxon>Peronosporomycetes</taxon>
        <taxon>Peronosporales</taxon>
        <taxon>Peronosporaceae</taxon>
        <taxon>Phytophthora</taxon>
    </lineage>
</organism>
<proteinExistence type="predicted"/>
<keyword evidence="2" id="KW-1185">Reference proteome</keyword>
<sequence>MPKDRFISANPYPNVHVSEEERQQLIELVDGFVQDYFQKYQDFVVVDKHTVDERRWAHVKSKDNLHIYTERSVKELARKGLVAKNVSNTELSDGNTAPDKELPVMLSTGTFVGEMDDLMFGVVNPTLDVMRIKASYVHDLDSAAVLCPVVQPSEEEPFRSLVVKWMTIDVPLQSTNLVKCRDFVYIEATGILHFANGDRVGYHLLHSIDFPQTKPLANSIRGNLSVFGFFRQIDHNVIDNFARGIIDPGGDIMRFLLIPAAAEALLSATNYVYCGQMKKLSWMLQRRHSAFETQELARNKEECISFIGRDDQLFQSKITFCAKCVGMATKCEAQEAARDQAVGYEAYKAISSSSQSNTMESSVVD</sequence>
<protein>
    <recommendedName>
        <fullName evidence="3">START domain-containing protein</fullName>
    </recommendedName>
</protein>
<dbReference type="STRING" id="164328.H3GZN8"/>
<dbReference type="AlphaFoldDB" id="H3GZN8"/>
<dbReference type="PANTHER" id="PTHR13510">
    <property type="entry name" value="FYVE-FINGER-CONTAINING RAB5 EFFECTOR PROTEIN RABENOSYN-5-RELATED"/>
    <property type="match status" value="1"/>
</dbReference>
<accession>H3GZN8</accession>
<dbReference type="InterPro" id="IPR023393">
    <property type="entry name" value="START-like_dom_sf"/>
</dbReference>
<dbReference type="PANTHER" id="PTHR13510:SF44">
    <property type="entry name" value="RABENOSYN-5"/>
    <property type="match status" value="1"/>
</dbReference>
<dbReference type="InParanoid" id="H3GZN8"/>
<dbReference type="HOGENOM" id="CLU_015303_0_0_1"/>
<name>H3GZN8_PHYRM</name>
<evidence type="ECO:0008006" key="3">
    <source>
        <dbReference type="Google" id="ProtNLM"/>
    </source>
</evidence>
<dbReference type="EnsemblProtists" id="Phyra83288">
    <property type="protein sequence ID" value="Phyra83288"/>
    <property type="gene ID" value="Phyra83288"/>
</dbReference>
<dbReference type="VEuPathDB" id="FungiDB:KRP22_10449"/>
<evidence type="ECO:0000313" key="1">
    <source>
        <dbReference type="EnsemblProtists" id="Phyra83288"/>
    </source>
</evidence>
<reference evidence="2" key="1">
    <citation type="journal article" date="2006" name="Science">
        <title>Phytophthora genome sequences uncover evolutionary origins and mechanisms of pathogenesis.</title>
        <authorList>
            <person name="Tyler B.M."/>
            <person name="Tripathy S."/>
            <person name="Zhang X."/>
            <person name="Dehal P."/>
            <person name="Jiang R.H."/>
            <person name="Aerts A."/>
            <person name="Arredondo F.D."/>
            <person name="Baxter L."/>
            <person name="Bensasson D."/>
            <person name="Beynon J.L."/>
            <person name="Chapman J."/>
            <person name="Damasceno C.M."/>
            <person name="Dorrance A.E."/>
            <person name="Dou D."/>
            <person name="Dickerman A.W."/>
            <person name="Dubchak I.L."/>
            <person name="Garbelotto M."/>
            <person name="Gijzen M."/>
            <person name="Gordon S.G."/>
            <person name="Govers F."/>
            <person name="Grunwald N.J."/>
            <person name="Huang W."/>
            <person name="Ivors K.L."/>
            <person name="Jones R.W."/>
            <person name="Kamoun S."/>
            <person name="Krampis K."/>
            <person name="Lamour K.H."/>
            <person name="Lee M.K."/>
            <person name="McDonald W.H."/>
            <person name="Medina M."/>
            <person name="Meijer H.J."/>
            <person name="Nordberg E.K."/>
            <person name="Maclean D.J."/>
            <person name="Ospina-Giraldo M.D."/>
            <person name="Morris P.F."/>
            <person name="Phuntumart V."/>
            <person name="Putnam N.H."/>
            <person name="Rash S."/>
            <person name="Rose J.K."/>
            <person name="Sakihama Y."/>
            <person name="Salamov A.A."/>
            <person name="Savidor A."/>
            <person name="Scheuring C.F."/>
            <person name="Smith B.M."/>
            <person name="Sobral B.W."/>
            <person name="Terry A."/>
            <person name="Torto-Alalibo T.A."/>
            <person name="Win J."/>
            <person name="Xu Z."/>
            <person name="Zhang H."/>
            <person name="Grigoriev I.V."/>
            <person name="Rokhsar D.S."/>
            <person name="Boore J.L."/>
        </authorList>
    </citation>
    <scope>NUCLEOTIDE SEQUENCE [LARGE SCALE GENOMIC DNA]</scope>
    <source>
        <strain evidence="2">Pr102</strain>
    </source>
</reference>
<dbReference type="Proteomes" id="UP000005238">
    <property type="component" value="Unassembled WGS sequence"/>
</dbReference>